<sequence>MTDHHQDPDQLRHERRDERRHVRVAMPFHVRLGDGHVVKGHDLSLGGFSAETSMHFERDREIPVALMLAASGIEFALPAMARPRREMGEGRRQCIAFEFTQMEPRQRDILRRVIRAQMSGRHVSLDGLVDQQDSQTPRKRQGNVATPATKPKRRVPMFRYLALLVAAGVLMVTVAATVYRNVFLIEPSFAAVTAPRTDILAPGAGQLKDLDLKAGDRVERDQPLIDVDNAELQNDLLLSQASFDYNERLIENLQQSLDNAGNSKVSVATSSNPSGGELGYETLPPAIARTRVEQFETARDYESSRIDAYKARVSANTIYSPCDCEVAWALSAAGGTYVNEGDRVMTLVSTHDNDVMVEALVHMDDIGDIENHQQAYIALPNASEPIPARVRSVALDVERQPRAGFPDWVRQQQNVASVLLVPEAPLPASAVGTPVDVRFTEAPMLDTAAEWSYQAGRAMFQGVQSLWGRAADGMTQGLKSAMN</sequence>
<evidence type="ECO:0000256" key="2">
    <source>
        <dbReference type="SAM" id="Phobius"/>
    </source>
</evidence>
<evidence type="ECO:0000259" key="3">
    <source>
        <dbReference type="Pfam" id="PF07238"/>
    </source>
</evidence>
<keyword evidence="2" id="KW-0472">Membrane</keyword>
<evidence type="ECO:0000313" key="4">
    <source>
        <dbReference type="EMBL" id="KAA0015625.1"/>
    </source>
</evidence>
<dbReference type="InterPro" id="IPR050739">
    <property type="entry name" value="MFP"/>
</dbReference>
<dbReference type="RefSeq" id="WP_149437609.1">
    <property type="nucleotide sequence ID" value="NZ_VTPX01000019.1"/>
</dbReference>
<name>A0A640W996_9GAMM</name>
<dbReference type="Gene3D" id="2.40.50.100">
    <property type="match status" value="1"/>
</dbReference>
<comment type="caution">
    <text evidence="4">The sequence shown here is derived from an EMBL/GenBank/DDBJ whole genome shotgun (WGS) entry which is preliminary data.</text>
</comment>
<evidence type="ECO:0000313" key="5">
    <source>
        <dbReference type="Proteomes" id="UP000466024"/>
    </source>
</evidence>
<dbReference type="AlphaFoldDB" id="A0A640W996"/>
<feature type="transmembrane region" description="Helical" evidence="2">
    <location>
        <begin position="160"/>
        <end position="179"/>
    </location>
</feature>
<protein>
    <submittedName>
        <fullName evidence="4">HlyD family efflux transporter periplasmic adaptor subunit</fullName>
    </submittedName>
</protein>
<dbReference type="Pfam" id="PF07238">
    <property type="entry name" value="PilZ"/>
    <property type="match status" value="1"/>
</dbReference>
<organism evidence="4 5">
    <name type="scientific">Salinicola corii</name>
    <dbReference type="NCBI Taxonomy" id="2606937"/>
    <lineage>
        <taxon>Bacteria</taxon>
        <taxon>Pseudomonadati</taxon>
        <taxon>Pseudomonadota</taxon>
        <taxon>Gammaproteobacteria</taxon>
        <taxon>Oceanospirillales</taxon>
        <taxon>Halomonadaceae</taxon>
        <taxon>Salinicola</taxon>
    </lineage>
</organism>
<reference evidence="4 5" key="1">
    <citation type="submission" date="2019-08" db="EMBL/GenBank/DDBJ databases">
        <title>Bioinformatics analysis of the strain L3 and L5.</title>
        <authorList>
            <person name="Li X."/>
        </authorList>
    </citation>
    <scope>NUCLEOTIDE SEQUENCE [LARGE SCALE GENOMIC DNA]</scope>
    <source>
        <strain evidence="4 5">L3</strain>
    </source>
</reference>
<dbReference type="Proteomes" id="UP000466024">
    <property type="component" value="Unassembled WGS sequence"/>
</dbReference>
<proteinExistence type="predicted"/>
<dbReference type="EMBL" id="VTPX01000019">
    <property type="protein sequence ID" value="KAA0015625.1"/>
    <property type="molecule type" value="Genomic_DNA"/>
</dbReference>
<keyword evidence="2" id="KW-1133">Transmembrane helix</keyword>
<dbReference type="InterPro" id="IPR009875">
    <property type="entry name" value="PilZ_domain"/>
</dbReference>
<gene>
    <name evidence="4" type="ORF">F0A16_20105</name>
</gene>
<keyword evidence="2" id="KW-0812">Transmembrane</keyword>
<dbReference type="Gene3D" id="2.40.10.220">
    <property type="entry name" value="predicted glycosyltransferase like domains"/>
    <property type="match status" value="1"/>
</dbReference>
<feature type="region of interest" description="Disordered" evidence="1">
    <location>
        <begin position="125"/>
        <end position="149"/>
    </location>
</feature>
<feature type="domain" description="PilZ" evidence="3">
    <location>
        <begin position="15"/>
        <end position="114"/>
    </location>
</feature>
<accession>A0A640W996</accession>
<evidence type="ECO:0000256" key="1">
    <source>
        <dbReference type="SAM" id="MobiDB-lite"/>
    </source>
</evidence>
<dbReference type="Gene3D" id="1.10.287.470">
    <property type="entry name" value="Helix hairpin bin"/>
    <property type="match status" value="1"/>
</dbReference>
<dbReference type="Gene3D" id="2.40.30.170">
    <property type="match status" value="1"/>
</dbReference>
<dbReference type="GO" id="GO:0035438">
    <property type="term" value="F:cyclic-di-GMP binding"/>
    <property type="evidence" value="ECO:0007669"/>
    <property type="project" value="InterPro"/>
</dbReference>
<keyword evidence="5" id="KW-1185">Reference proteome</keyword>
<feature type="region of interest" description="Disordered" evidence="1">
    <location>
        <begin position="1"/>
        <end position="20"/>
    </location>
</feature>
<dbReference type="PANTHER" id="PTHR30386">
    <property type="entry name" value="MEMBRANE FUSION SUBUNIT OF EMRAB-TOLC MULTIDRUG EFFLUX PUMP"/>
    <property type="match status" value="1"/>
</dbReference>
<dbReference type="SUPFAM" id="SSF141371">
    <property type="entry name" value="PilZ domain-like"/>
    <property type="match status" value="1"/>
</dbReference>